<dbReference type="OrthoDB" id="5241825at2"/>
<feature type="domain" description="ABM" evidence="1">
    <location>
        <begin position="6"/>
        <end position="95"/>
    </location>
</feature>
<reference evidence="2 3" key="1">
    <citation type="submission" date="2019-02" db="EMBL/GenBank/DDBJ databases">
        <title>Deep-cultivation of Planctomycetes and their phenomic and genomic characterization uncovers novel biology.</title>
        <authorList>
            <person name="Wiegand S."/>
            <person name="Jogler M."/>
            <person name="Boedeker C."/>
            <person name="Pinto D."/>
            <person name="Vollmers J."/>
            <person name="Rivas-Marin E."/>
            <person name="Kohn T."/>
            <person name="Peeters S.H."/>
            <person name="Heuer A."/>
            <person name="Rast P."/>
            <person name="Oberbeckmann S."/>
            <person name="Bunk B."/>
            <person name="Jeske O."/>
            <person name="Meyerdierks A."/>
            <person name="Storesund J.E."/>
            <person name="Kallscheuer N."/>
            <person name="Luecker S."/>
            <person name="Lage O.M."/>
            <person name="Pohl T."/>
            <person name="Merkel B.J."/>
            <person name="Hornburger P."/>
            <person name="Mueller R.-W."/>
            <person name="Bruemmer F."/>
            <person name="Labrenz M."/>
            <person name="Spormann A.M."/>
            <person name="Op Den Camp H."/>
            <person name="Overmann J."/>
            <person name="Amann R."/>
            <person name="Jetten M.S.M."/>
            <person name="Mascher T."/>
            <person name="Medema M.H."/>
            <person name="Devos D.P."/>
            <person name="Kaster A.-K."/>
            <person name="Ovreas L."/>
            <person name="Rohde M."/>
            <person name="Galperin M.Y."/>
            <person name="Jogler C."/>
        </authorList>
    </citation>
    <scope>NUCLEOTIDE SEQUENCE [LARGE SCALE GENOMIC DNA]</scope>
    <source>
        <strain evidence="2 3">Q31b</strain>
    </source>
</reference>
<dbReference type="AlphaFoldDB" id="A0A5C6E641"/>
<organism evidence="2 3">
    <name type="scientific">Novipirellula aureliae</name>
    <dbReference type="NCBI Taxonomy" id="2527966"/>
    <lineage>
        <taxon>Bacteria</taxon>
        <taxon>Pseudomonadati</taxon>
        <taxon>Planctomycetota</taxon>
        <taxon>Planctomycetia</taxon>
        <taxon>Pirellulales</taxon>
        <taxon>Pirellulaceae</taxon>
        <taxon>Novipirellula</taxon>
    </lineage>
</organism>
<dbReference type="SUPFAM" id="SSF54909">
    <property type="entry name" value="Dimeric alpha+beta barrel"/>
    <property type="match status" value="1"/>
</dbReference>
<dbReference type="Proteomes" id="UP000315471">
    <property type="component" value="Unassembled WGS sequence"/>
</dbReference>
<dbReference type="Pfam" id="PF03992">
    <property type="entry name" value="ABM"/>
    <property type="match status" value="1"/>
</dbReference>
<name>A0A5C6E641_9BACT</name>
<protein>
    <submittedName>
        <fullName evidence="2">Autoinducer 2-degrading protein LsrG</fullName>
    </submittedName>
</protein>
<dbReference type="InterPro" id="IPR050744">
    <property type="entry name" value="AI-2_Isomerase_LsrG"/>
</dbReference>
<evidence type="ECO:0000313" key="2">
    <source>
        <dbReference type="EMBL" id="TWU45153.1"/>
    </source>
</evidence>
<comment type="caution">
    <text evidence="2">The sequence shown here is derived from an EMBL/GenBank/DDBJ whole genome shotgun (WGS) entry which is preliminary data.</text>
</comment>
<dbReference type="PANTHER" id="PTHR33336:SF1">
    <property type="entry name" value="(4S)-4-HYDROXY-5-PHOSPHONOOXYPENTANE-2,3-DIONE ISOMERASE"/>
    <property type="match status" value="1"/>
</dbReference>
<dbReference type="Gene3D" id="3.30.70.100">
    <property type="match status" value="1"/>
</dbReference>
<evidence type="ECO:0000259" key="1">
    <source>
        <dbReference type="PROSITE" id="PS51725"/>
    </source>
</evidence>
<sequence length="100" mass="11597">MPQPTFAVSVTLRIRSEHIDSFRKRVLQQARDSVDREPGCHQFDVLIDESEPTVFVLYETYTDASAFDDHRSTPHFKDFDAQASDWIEAKNVHCLTLLEK</sequence>
<keyword evidence="3" id="KW-1185">Reference proteome</keyword>
<dbReference type="EMBL" id="SJPY01000001">
    <property type="protein sequence ID" value="TWU45153.1"/>
    <property type="molecule type" value="Genomic_DNA"/>
</dbReference>
<dbReference type="PROSITE" id="PS51725">
    <property type="entry name" value="ABM"/>
    <property type="match status" value="1"/>
</dbReference>
<dbReference type="GO" id="GO:0005829">
    <property type="term" value="C:cytosol"/>
    <property type="evidence" value="ECO:0007669"/>
    <property type="project" value="TreeGrafter"/>
</dbReference>
<accession>A0A5C6E641</accession>
<dbReference type="RefSeq" id="WP_146597906.1">
    <property type="nucleotide sequence ID" value="NZ_SJPY01000001.1"/>
</dbReference>
<dbReference type="InterPro" id="IPR011008">
    <property type="entry name" value="Dimeric_a/b-barrel"/>
</dbReference>
<dbReference type="InterPro" id="IPR007138">
    <property type="entry name" value="ABM_dom"/>
</dbReference>
<proteinExistence type="predicted"/>
<evidence type="ECO:0000313" key="3">
    <source>
        <dbReference type="Proteomes" id="UP000315471"/>
    </source>
</evidence>
<dbReference type="PANTHER" id="PTHR33336">
    <property type="entry name" value="QUINOL MONOOXYGENASE YGIN-RELATED"/>
    <property type="match status" value="1"/>
</dbReference>
<gene>
    <name evidence="2" type="primary">lsrG</name>
    <name evidence="2" type="ORF">Q31b_03240</name>
</gene>
<dbReference type="GO" id="GO:0016491">
    <property type="term" value="F:oxidoreductase activity"/>
    <property type="evidence" value="ECO:0007669"/>
    <property type="project" value="TreeGrafter"/>
</dbReference>